<feature type="transmembrane region" description="Helical" evidence="1">
    <location>
        <begin position="46"/>
        <end position="66"/>
    </location>
</feature>
<feature type="transmembrane region" description="Helical" evidence="1">
    <location>
        <begin position="125"/>
        <end position="146"/>
    </location>
</feature>
<organism evidence="2 3">
    <name type="scientific">candidate division WWE3 bacterium</name>
    <dbReference type="NCBI Taxonomy" id="2053526"/>
    <lineage>
        <taxon>Bacteria</taxon>
        <taxon>Katanobacteria</taxon>
    </lineage>
</organism>
<accession>A0A3D0ZRX0</accession>
<feature type="transmembrane region" description="Helical" evidence="1">
    <location>
        <begin position="158"/>
        <end position="175"/>
    </location>
</feature>
<dbReference type="EMBL" id="DOZN01000009">
    <property type="protein sequence ID" value="HCC42164.1"/>
    <property type="molecule type" value="Genomic_DNA"/>
</dbReference>
<evidence type="ECO:0000256" key="1">
    <source>
        <dbReference type="SAM" id="Phobius"/>
    </source>
</evidence>
<feature type="transmembrane region" description="Helical" evidence="1">
    <location>
        <begin position="181"/>
        <end position="200"/>
    </location>
</feature>
<keyword evidence="1" id="KW-1133">Transmembrane helix</keyword>
<proteinExistence type="predicted"/>
<dbReference type="AlphaFoldDB" id="A0A3D0ZRX0"/>
<sequence>MDTPKQNIFQKDLFLYKPRVNAVVNIIETILVFLIIYNAFTNNVKVEGFAMLSGIVLPAFMAMYFISTSFSYTSRSGIKTGTSTFTVFFNTMKNKDNMFLWRFFSYILAPFGMLFLYPIMRTDYFNLLSLFIFFGLLIVPINSFFLFVHNPKTSQKMLLTYISLCGAAFLFGGELSRLANISAHFIYGLPMFFTWVVSVINSTAQPTTKTPGVHFTNQDII</sequence>
<feature type="transmembrane region" description="Helical" evidence="1">
    <location>
        <begin position="20"/>
        <end position="40"/>
    </location>
</feature>
<protein>
    <submittedName>
        <fullName evidence="2">Uncharacterized protein</fullName>
    </submittedName>
</protein>
<reference evidence="2 3" key="1">
    <citation type="journal article" date="2018" name="Nat. Biotechnol.">
        <title>A standardized bacterial taxonomy based on genome phylogeny substantially revises the tree of life.</title>
        <authorList>
            <person name="Parks D.H."/>
            <person name="Chuvochina M."/>
            <person name="Waite D.W."/>
            <person name="Rinke C."/>
            <person name="Skarshewski A."/>
            <person name="Chaumeil P.A."/>
            <person name="Hugenholtz P."/>
        </authorList>
    </citation>
    <scope>NUCLEOTIDE SEQUENCE [LARGE SCALE GENOMIC DNA]</scope>
    <source>
        <strain evidence="2">UBA11701</strain>
    </source>
</reference>
<comment type="caution">
    <text evidence="2">The sequence shown here is derived from an EMBL/GenBank/DDBJ whole genome shotgun (WGS) entry which is preliminary data.</text>
</comment>
<evidence type="ECO:0000313" key="2">
    <source>
        <dbReference type="EMBL" id="HCC42164.1"/>
    </source>
</evidence>
<keyword evidence="1" id="KW-0472">Membrane</keyword>
<evidence type="ECO:0000313" key="3">
    <source>
        <dbReference type="Proteomes" id="UP000263336"/>
    </source>
</evidence>
<keyword evidence="1" id="KW-0812">Transmembrane</keyword>
<feature type="transmembrane region" description="Helical" evidence="1">
    <location>
        <begin position="99"/>
        <end position="119"/>
    </location>
</feature>
<dbReference type="Proteomes" id="UP000263336">
    <property type="component" value="Unassembled WGS sequence"/>
</dbReference>
<name>A0A3D0ZRX0_UNCKA</name>
<gene>
    <name evidence="2" type="ORF">DEP93_01705</name>
</gene>